<feature type="domain" description="CWH43-like N-terminal" evidence="6">
    <location>
        <begin position="18"/>
        <end position="246"/>
    </location>
</feature>
<evidence type="ECO:0000256" key="3">
    <source>
        <dbReference type="ARBA" id="ARBA00022989"/>
    </source>
</evidence>
<dbReference type="EMBL" id="JABWAB010000007">
    <property type="protein sequence ID" value="KAF6046918.1"/>
    <property type="molecule type" value="Genomic_DNA"/>
</dbReference>
<feature type="transmembrane region" description="Helical" evidence="5">
    <location>
        <begin position="227"/>
        <end position="247"/>
    </location>
</feature>
<evidence type="ECO:0000259" key="6">
    <source>
        <dbReference type="Pfam" id="PF10277"/>
    </source>
</evidence>
<feature type="transmembrane region" description="Helical" evidence="5">
    <location>
        <begin position="20"/>
        <end position="43"/>
    </location>
</feature>
<keyword evidence="4 5" id="KW-0472">Membrane</keyword>
<comment type="caution">
    <text evidence="7">The sequence shown here is derived from an EMBL/GenBank/DDBJ whole genome shotgun (WGS) entry which is preliminary data.</text>
</comment>
<evidence type="ECO:0000313" key="8">
    <source>
        <dbReference type="Proteomes" id="UP000590412"/>
    </source>
</evidence>
<evidence type="ECO:0000256" key="1">
    <source>
        <dbReference type="ARBA" id="ARBA00004127"/>
    </source>
</evidence>
<proteinExistence type="predicted"/>
<dbReference type="InterPro" id="IPR050911">
    <property type="entry name" value="DRAM/TMEM150_Autophagy_Mod"/>
</dbReference>
<dbReference type="GO" id="GO:0012505">
    <property type="term" value="C:endomembrane system"/>
    <property type="evidence" value="ECO:0007669"/>
    <property type="project" value="UniProtKB-SubCell"/>
</dbReference>
<reference evidence="7" key="1">
    <citation type="submission" date="2020-03" db="EMBL/GenBank/DDBJ databases">
        <title>FDA dAtabase for Regulatory Grade micrObial Sequences (FDA-ARGOS): Supporting development and validation of Infectious Disease Dx tests.</title>
        <authorList>
            <person name="Campos J."/>
            <person name="Goldberg B."/>
            <person name="Tallon L."/>
            <person name="Sadzewicz L."/>
            <person name="Vavikolanu K."/>
            <person name="Mehta A."/>
            <person name="Aluvathingal J."/>
            <person name="Nadendla S."/>
            <person name="Nandy P."/>
            <person name="Geyer C."/>
            <person name="Yan Y."/>
            <person name="Sichtig H."/>
        </authorList>
    </citation>
    <scope>NUCLEOTIDE SEQUENCE [LARGE SCALE GENOMIC DNA]</scope>
    <source>
        <strain evidence="7">FDAARGOS_652</strain>
    </source>
</reference>
<dbReference type="InterPro" id="IPR019402">
    <property type="entry name" value="CWH43_N"/>
</dbReference>
<sequence length="350" mass="39958">MSEIKTKRPRVRFQVIHYYLIPIVALIVWWGMLIAMLICWGVQGHPIYSFMNGEYQSPVYLSDIGATNLQPLFISCAGFQAIFFVGTLIAGMFLRKTNRIQPYISYHQPRLAIASIILAIIGQLGILFVSIFNTKNFHSVHLTMVGIFIAFIFFSCCCDFGVSFIFGTRPSLLDPVHETVIFGNGRLSNLYFLSFVSKIVWLVVAIVFAACFGYYMKHGDDSLSAKFEWCICFWYGFLLVLWSIDMVPSAIRKFRSKHPELYQTNQYDYEKQSVGANWEDDLHNHARNQSSMIDDQPTFVNSPIMQNQQLAQQQYQPMVQGNEIPANAAYSRQEGVGYTSAPQQAYTVAR</sequence>
<dbReference type="AlphaFoldDB" id="A0A8X7NIT0"/>
<dbReference type="PANTHER" id="PTHR21324:SF2">
    <property type="entry name" value="EG:22E5.9 PROTEIN"/>
    <property type="match status" value="1"/>
</dbReference>
<keyword evidence="2 5" id="KW-0812">Transmembrane</keyword>
<comment type="subcellular location">
    <subcellularLocation>
        <location evidence="1">Endomembrane system</location>
        <topology evidence="1">Multi-pass membrane protein</topology>
    </subcellularLocation>
</comment>
<dbReference type="Pfam" id="PF10277">
    <property type="entry name" value="Frag1"/>
    <property type="match status" value="1"/>
</dbReference>
<evidence type="ECO:0000313" key="7">
    <source>
        <dbReference type="EMBL" id="KAF6046918.1"/>
    </source>
</evidence>
<organism evidence="7 8">
    <name type="scientific">Candida parapsilosis</name>
    <name type="common">Yeast</name>
    <dbReference type="NCBI Taxonomy" id="5480"/>
    <lineage>
        <taxon>Eukaryota</taxon>
        <taxon>Fungi</taxon>
        <taxon>Dikarya</taxon>
        <taxon>Ascomycota</taxon>
        <taxon>Saccharomycotina</taxon>
        <taxon>Pichiomycetes</taxon>
        <taxon>Debaryomycetaceae</taxon>
        <taxon>Candida/Lodderomyces clade</taxon>
        <taxon>Candida</taxon>
    </lineage>
</organism>
<evidence type="ECO:0000256" key="2">
    <source>
        <dbReference type="ARBA" id="ARBA00022692"/>
    </source>
</evidence>
<evidence type="ECO:0000256" key="5">
    <source>
        <dbReference type="SAM" id="Phobius"/>
    </source>
</evidence>
<gene>
    <name evidence="7" type="ORF">FOB60_004454</name>
</gene>
<feature type="transmembrane region" description="Helical" evidence="5">
    <location>
        <begin position="189"/>
        <end position="215"/>
    </location>
</feature>
<dbReference type="PANTHER" id="PTHR21324">
    <property type="entry name" value="FASTING-INDUCIBLE INTEGRAL MEMBRANE PROTEIN TM6P1-RELATED"/>
    <property type="match status" value="1"/>
</dbReference>
<evidence type="ECO:0000256" key="4">
    <source>
        <dbReference type="ARBA" id="ARBA00023136"/>
    </source>
</evidence>
<accession>A0A8X7NIT0</accession>
<dbReference type="GO" id="GO:0005886">
    <property type="term" value="C:plasma membrane"/>
    <property type="evidence" value="ECO:0007669"/>
    <property type="project" value="TreeGrafter"/>
</dbReference>
<feature type="transmembrane region" description="Helical" evidence="5">
    <location>
        <begin position="72"/>
        <end position="90"/>
    </location>
</feature>
<protein>
    <submittedName>
        <fullName evidence="7">Frag1/DRAM/Sfk1 family protein</fullName>
    </submittedName>
</protein>
<keyword evidence="3 5" id="KW-1133">Transmembrane helix</keyword>
<feature type="transmembrane region" description="Helical" evidence="5">
    <location>
        <begin position="111"/>
        <end position="132"/>
    </location>
</feature>
<dbReference type="Proteomes" id="UP000590412">
    <property type="component" value="Unassembled WGS sequence"/>
</dbReference>
<name>A0A8X7NIT0_CANPA</name>
<feature type="transmembrane region" description="Helical" evidence="5">
    <location>
        <begin position="144"/>
        <end position="168"/>
    </location>
</feature>